<accession>N1QCE1</accession>
<keyword evidence="1" id="KW-1133">Transmembrane helix</keyword>
<keyword evidence="1" id="KW-0472">Membrane</keyword>
<dbReference type="RefSeq" id="XP_007921922.1">
    <property type="nucleotide sequence ID" value="XM_007923731.1"/>
</dbReference>
<evidence type="ECO:0000313" key="3">
    <source>
        <dbReference type="Proteomes" id="UP000016932"/>
    </source>
</evidence>
<keyword evidence="1" id="KW-0812">Transmembrane</keyword>
<gene>
    <name evidence="2" type="ORF">MYCFIDRAFT_181468</name>
</gene>
<reference evidence="2 3" key="1">
    <citation type="journal article" date="2012" name="PLoS Pathog.">
        <title>Diverse lifestyles and strategies of plant pathogenesis encoded in the genomes of eighteen Dothideomycetes fungi.</title>
        <authorList>
            <person name="Ohm R.A."/>
            <person name="Feau N."/>
            <person name="Henrissat B."/>
            <person name="Schoch C.L."/>
            <person name="Horwitz B.A."/>
            <person name="Barry K.W."/>
            <person name="Condon B.J."/>
            <person name="Copeland A.C."/>
            <person name="Dhillon B."/>
            <person name="Glaser F."/>
            <person name="Hesse C.N."/>
            <person name="Kosti I."/>
            <person name="LaButti K."/>
            <person name="Lindquist E.A."/>
            <person name="Lucas S."/>
            <person name="Salamov A.A."/>
            <person name="Bradshaw R.E."/>
            <person name="Ciuffetti L."/>
            <person name="Hamelin R.C."/>
            <person name="Kema G.H.J."/>
            <person name="Lawrence C."/>
            <person name="Scott J.A."/>
            <person name="Spatafora J.W."/>
            <person name="Turgeon B.G."/>
            <person name="de Wit P.J.G.M."/>
            <person name="Zhong S."/>
            <person name="Goodwin S.B."/>
            <person name="Grigoriev I.V."/>
        </authorList>
    </citation>
    <scope>NUCLEOTIDE SEQUENCE [LARGE SCALE GENOMIC DNA]</scope>
    <source>
        <strain evidence="2 3">CIRAD86</strain>
    </source>
</reference>
<name>N1QCE1_PSEFD</name>
<keyword evidence="3" id="KW-1185">Reference proteome</keyword>
<dbReference type="GeneID" id="19334552"/>
<evidence type="ECO:0000313" key="2">
    <source>
        <dbReference type="EMBL" id="EME89192.1"/>
    </source>
</evidence>
<organism evidence="2 3">
    <name type="scientific">Pseudocercospora fijiensis (strain CIRAD86)</name>
    <name type="common">Black leaf streak disease fungus</name>
    <name type="synonym">Mycosphaerella fijiensis</name>
    <dbReference type="NCBI Taxonomy" id="383855"/>
    <lineage>
        <taxon>Eukaryota</taxon>
        <taxon>Fungi</taxon>
        <taxon>Dikarya</taxon>
        <taxon>Ascomycota</taxon>
        <taxon>Pezizomycotina</taxon>
        <taxon>Dothideomycetes</taxon>
        <taxon>Dothideomycetidae</taxon>
        <taxon>Mycosphaerellales</taxon>
        <taxon>Mycosphaerellaceae</taxon>
        <taxon>Pseudocercospora</taxon>
    </lineage>
</organism>
<dbReference type="AlphaFoldDB" id="N1QCE1"/>
<protein>
    <submittedName>
        <fullName evidence="2">Uncharacterized protein</fullName>
    </submittedName>
</protein>
<dbReference type="EMBL" id="KB446555">
    <property type="protein sequence ID" value="EME89192.1"/>
    <property type="molecule type" value="Genomic_DNA"/>
</dbReference>
<dbReference type="KEGG" id="pfj:MYCFIDRAFT_181468"/>
<sequence>MSEGVACLANGAGLGTADVDAEMTNRAIIAKLVMMCVLLLMLDMVIDDMGDGKVDNDVQYSGIRDRGS</sequence>
<proteinExistence type="predicted"/>
<dbReference type="Proteomes" id="UP000016932">
    <property type="component" value="Unassembled WGS sequence"/>
</dbReference>
<dbReference type="HOGENOM" id="CLU_2795024_0_0_1"/>
<evidence type="ECO:0000256" key="1">
    <source>
        <dbReference type="SAM" id="Phobius"/>
    </source>
</evidence>
<feature type="transmembrane region" description="Helical" evidence="1">
    <location>
        <begin position="28"/>
        <end position="46"/>
    </location>
</feature>
<dbReference type="VEuPathDB" id="FungiDB:MYCFIDRAFT_181468"/>